<dbReference type="KEGG" id="cid:P73_0817"/>
<name>A0A0B5DZ78_9RHOB</name>
<dbReference type="InterPro" id="IPR009389">
    <property type="entry name" value="DUF1045"/>
</dbReference>
<dbReference type="HOGENOM" id="CLU_074099_0_0_5"/>
<evidence type="ECO:0008006" key="3">
    <source>
        <dbReference type="Google" id="ProtNLM"/>
    </source>
</evidence>
<proteinExistence type="predicted"/>
<accession>A0A0B5DZ78</accession>
<keyword evidence="2" id="KW-1185">Reference proteome</keyword>
<dbReference type="NCBIfam" id="TIGR03223">
    <property type="entry name" value="Phn_opern_protn"/>
    <property type="match status" value="1"/>
</dbReference>
<protein>
    <recommendedName>
        <fullName evidence="3">Phosphonate metabolism protein</fullName>
    </recommendedName>
</protein>
<dbReference type="Proteomes" id="UP000031521">
    <property type="component" value="Chromosome"/>
</dbReference>
<reference evidence="1 2" key="1">
    <citation type="journal article" date="2014" name="Int. J. Syst. Evol. Microbiol.">
        <title>Celeribacter indicus sp. nov., a polycyclic aromatic hydrocarbon-degrading bacterium from deep-sea sediment and reclassification of Huaishuia halophila as Celeribacter halophilus comb. nov.</title>
        <authorList>
            <person name="Lai Q."/>
            <person name="Cao J."/>
            <person name="Yuan J."/>
            <person name="Li F."/>
            <person name="Shao Z."/>
        </authorList>
    </citation>
    <scope>NUCLEOTIDE SEQUENCE [LARGE SCALE GENOMIC DNA]</scope>
    <source>
        <strain evidence="1">P73</strain>
    </source>
</reference>
<organism evidence="1 2">
    <name type="scientific">Celeribacter indicus</name>
    <dbReference type="NCBI Taxonomy" id="1208324"/>
    <lineage>
        <taxon>Bacteria</taxon>
        <taxon>Pseudomonadati</taxon>
        <taxon>Pseudomonadota</taxon>
        <taxon>Alphaproteobacteria</taxon>
        <taxon>Rhodobacterales</taxon>
        <taxon>Roseobacteraceae</taxon>
        <taxon>Celeribacter</taxon>
    </lineage>
</organism>
<dbReference type="Gene3D" id="3.90.1140.10">
    <property type="entry name" value="Cyclic phosphodiesterase"/>
    <property type="match status" value="1"/>
</dbReference>
<dbReference type="RefSeq" id="WP_043868589.1">
    <property type="nucleotide sequence ID" value="NZ_CP004393.1"/>
</dbReference>
<dbReference type="OrthoDB" id="4954742at2"/>
<gene>
    <name evidence="1" type="ORF">P73_0817</name>
</gene>
<evidence type="ECO:0000313" key="2">
    <source>
        <dbReference type="Proteomes" id="UP000031521"/>
    </source>
</evidence>
<dbReference type="EMBL" id="CP004393">
    <property type="protein sequence ID" value="AJE45532.1"/>
    <property type="molecule type" value="Genomic_DNA"/>
</dbReference>
<dbReference type="Pfam" id="PF06299">
    <property type="entry name" value="DUF1045"/>
    <property type="match status" value="1"/>
</dbReference>
<dbReference type="PIRSF" id="PIRSF033328">
    <property type="entry name" value="Phest_Mll4975"/>
    <property type="match status" value="1"/>
</dbReference>
<dbReference type="AlphaFoldDB" id="A0A0B5DZ78"/>
<evidence type="ECO:0000313" key="1">
    <source>
        <dbReference type="EMBL" id="AJE45532.1"/>
    </source>
</evidence>
<sequence length="227" mass="25065">MDEFKRYAIYYAPRPGGFAEFCADWLGWDPFEGVPRVHPAVDGLPRPIPEITEAPRKYGFHGTIKPPFRLTGSRAELTADLEAFCASRAPVEMPGLRLSRLGGFLALVPEGDTAALSDLAGAAVATLDPHRAQPGETELARRRAAGLTPQQDAYLVQWGYPYVMEEFRFHLTLTGNLPQEEAEAVRAALAPHLAPLLPVPFRIEDLCLFGEAEDGRFHLLHRYTLSG</sequence>
<dbReference type="STRING" id="1208324.P73_0817"/>